<reference evidence="1" key="1">
    <citation type="submission" date="2016-07" db="EMBL/GenBank/DDBJ databases">
        <authorList>
            <person name="Bretaudeau A."/>
        </authorList>
    </citation>
    <scope>NUCLEOTIDE SEQUENCE</scope>
    <source>
        <strain evidence="1">Rice</strain>
        <tissue evidence="1">Whole body</tissue>
    </source>
</reference>
<accession>A0A2H1W7J2</accession>
<sequence>MGKSNVVAPMRSLFFEGENHSMTFPAMGKARGSVRLLLTKNHPVPKPAFRAAALVVNDCTIGAVAGHLVVMQHIAGFIAARSNSLCDPHIGLGVIRMGENYPMTSSALGEGVSDSY</sequence>
<gene>
    <name evidence="1" type="ORF">SFRICE_024531</name>
</gene>
<name>A0A2H1W7J2_SPOFR</name>
<proteinExistence type="predicted"/>
<dbReference type="EMBL" id="ODYU01006708">
    <property type="protein sequence ID" value="SOQ48802.1"/>
    <property type="molecule type" value="Genomic_DNA"/>
</dbReference>
<protein>
    <submittedName>
        <fullName evidence="1">SFRICE_024531</fullName>
    </submittedName>
</protein>
<evidence type="ECO:0000313" key="1">
    <source>
        <dbReference type="EMBL" id="SOQ48802.1"/>
    </source>
</evidence>
<dbReference type="AlphaFoldDB" id="A0A2H1W7J2"/>
<organism evidence="1">
    <name type="scientific">Spodoptera frugiperda</name>
    <name type="common">Fall armyworm</name>
    <dbReference type="NCBI Taxonomy" id="7108"/>
    <lineage>
        <taxon>Eukaryota</taxon>
        <taxon>Metazoa</taxon>
        <taxon>Ecdysozoa</taxon>
        <taxon>Arthropoda</taxon>
        <taxon>Hexapoda</taxon>
        <taxon>Insecta</taxon>
        <taxon>Pterygota</taxon>
        <taxon>Neoptera</taxon>
        <taxon>Endopterygota</taxon>
        <taxon>Lepidoptera</taxon>
        <taxon>Glossata</taxon>
        <taxon>Ditrysia</taxon>
        <taxon>Noctuoidea</taxon>
        <taxon>Noctuidae</taxon>
        <taxon>Amphipyrinae</taxon>
        <taxon>Spodoptera</taxon>
    </lineage>
</organism>